<evidence type="ECO:0000259" key="5">
    <source>
        <dbReference type="PROSITE" id="PS51891"/>
    </source>
</evidence>
<dbReference type="OrthoDB" id="9807246at2"/>
<keyword evidence="7" id="KW-1185">Reference proteome</keyword>
<dbReference type="SUPFAM" id="SSF51316">
    <property type="entry name" value="Mss4-like"/>
    <property type="match status" value="1"/>
</dbReference>
<dbReference type="EMBL" id="VFYP01000001">
    <property type="protein sequence ID" value="TPP10551.1"/>
    <property type="molecule type" value="Genomic_DNA"/>
</dbReference>
<dbReference type="InterPro" id="IPR006913">
    <property type="entry name" value="CENP-V/GFA"/>
</dbReference>
<proteinExistence type="inferred from homology"/>
<evidence type="ECO:0000256" key="4">
    <source>
        <dbReference type="ARBA" id="ARBA00023239"/>
    </source>
</evidence>
<keyword evidence="2" id="KW-0479">Metal-binding</keyword>
<dbReference type="PANTHER" id="PTHR33337">
    <property type="entry name" value="GFA DOMAIN-CONTAINING PROTEIN"/>
    <property type="match status" value="1"/>
</dbReference>
<dbReference type="AlphaFoldDB" id="A0A504UUX9"/>
<evidence type="ECO:0000256" key="2">
    <source>
        <dbReference type="ARBA" id="ARBA00022723"/>
    </source>
</evidence>
<protein>
    <submittedName>
        <fullName evidence="6">GFA family protein</fullName>
    </submittedName>
</protein>
<comment type="caution">
    <text evidence="6">The sequence shown here is derived from an EMBL/GenBank/DDBJ whole genome shotgun (WGS) entry which is preliminary data.</text>
</comment>
<reference evidence="6 7" key="1">
    <citation type="submission" date="2019-06" db="EMBL/GenBank/DDBJ databases">
        <title>Rhizobium sp. CL12 isolated from roots of soybean.</title>
        <authorList>
            <person name="Wang C."/>
        </authorList>
    </citation>
    <scope>NUCLEOTIDE SEQUENCE [LARGE SCALE GENOMIC DNA]</scope>
    <source>
        <strain evidence="6 7">CL12</strain>
    </source>
</reference>
<feature type="domain" description="CENP-V/GFA" evidence="5">
    <location>
        <begin position="7"/>
        <end position="112"/>
    </location>
</feature>
<name>A0A504UUX9_9HYPH</name>
<comment type="similarity">
    <text evidence="1">Belongs to the Gfa family.</text>
</comment>
<evidence type="ECO:0000256" key="1">
    <source>
        <dbReference type="ARBA" id="ARBA00005495"/>
    </source>
</evidence>
<dbReference type="PANTHER" id="PTHR33337:SF40">
    <property type="entry name" value="CENP-V_GFA DOMAIN-CONTAINING PROTEIN-RELATED"/>
    <property type="match status" value="1"/>
</dbReference>
<evidence type="ECO:0000313" key="7">
    <source>
        <dbReference type="Proteomes" id="UP000316429"/>
    </source>
</evidence>
<keyword evidence="3" id="KW-0862">Zinc</keyword>
<organism evidence="6 7">
    <name type="scientific">Rhizobium glycinendophyticum</name>
    <dbReference type="NCBI Taxonomy" id="2589807"/>
    <lineage>
        <taxon>Bacteria</taxon>
        <taxon>Pseudomonadati</taxon>
        <taxon>Pseudomonadota</taxon>
        <taxon>Alphaproteobacteria</taxon>
        <taxon>Hyphomicrobiales</taxon>
        <taxon>Rhizobiaceae</taxon>
        <taxon>Rhizobium/Agrobacterium group</taxon>
        <taxon>Rhizobium</taxon>
    </lineage>
</organism>
<keyword evidence="4" id="KW-0456">Lyase</keyword>
<dbReference type="InterPro" id="IPR011057">
    <property type="entry name" value="Mss4-like_sf"/>
</dbReference>
<dbReference type="Gene3D" id="3.90.1590.10">
    <property type="entry name" value="glutathione-dependent formaldehyde- activating enzyme (gfa)"/>
    <property type="match status" value="1"/>
</dbReference>
<gene>
    <name evidence="6" type="ORF">FJQ55_06810</name>
</gene>
<dbReference type="PROSITE" id="PS51891">
    <property type="entry name" value="CENP_V_GFA"/>
    <property type="match status" value="1"/>
</dbReference>
<dbReference type="Pfam" id="PF04828">
    <property type="entry name" value="GFA"/>
    <property type="match status" value="1"/>
</dbReference>
<evidence type="ECO:0000256" key="3">
    <source>
        <dbReference type="ARBA" id="ARBA00022833"/>
    </source>
</evidence>
<evidence type="ECO:0000313" key="6">
    <source>
        <dbReference type="EMBL" id="TPP10551.1"/>
    </source>
</evidence>
<dbReference type="GO" id="GO:0046872">
    <property type="term" value="F:metal ion binding"/>
    <property type="evidence" value="ECO:0007669"/>
    <property type="project" value="UniProtKB-KW"/>
</dbReference>
<sequence>MTSHLPHTGGCQCGAVRFRMHGQPKDVSVCHCRMCQKAFGAYYAPLVAVGDAEFTWTRGAPKRFASSNFVQRGFGGDCGTPLTYEAPDGLSLAAGAFDDPSQLPPTIQFGVECKLAFVDTIPALPERMTLDDLEDAPFLTDVVSYQHPDRDTDQWPEAKP</sequence>
<dbReference type="GO" id="GO:0016846">
    <property type="term" value="F:carbon-sulfur lyase activity"/>
    <property type="evidence" value="ECO:0007669"/>
    <property type="project" value="InterPro"/>
</dbReference>
<dbReference type="RefSeq" id="WP_140826889.1">
    <property type="nucleotide sequence ID" value="NZ_VFYP01000001.1"/>
</dbReference>
<dbReference type="Proteomes" id="UP000316429">
    <property type="component" value="Unassembled WGS sequence"/>
</dbReference>
<accession>A0A504UUX9</accession>